<organism evidence="15 16">
    <name type="scientific">Urinicoccus massiliensis</name>
    <dbReference type="NCBI Taxonomy" id="1723382"/>
    <lineage>
        <taxon>Bacteria</taxon>
        <taxon>Bacillati</taxon>
        <taxon>Bacillota</taxon>
        <taxon>Tissierellia</taxon>
        <taxon>Tissierellales</taxon>
        <taxon>Peptoniphilaceae</taxon>
        <taxon>Urinicoccus</taxon>
    </lineage>
</organism>
<feature type="binding site" evidence="11">
    <location>
        <position position="15"/>
    </location>
    <ligand>
        <name>ADP</name>
        <dbReference type="ChEBI" id="CHEBI:456216"/>
    </ligand>
</feature>
<dbReference type="SUPFAM" id="SSF53067">
    <property type="entry name" value="Actin-like ATPase domain"/>
    <property type="match status" value="2"/>
</dbReference>
<dbReference type="PANTHER" id="PTHR10196:SF69">
    <property type="entry name" value="GLYCEROL KINASE"/>
    <property type="match status" value="1"/>
</dbReference>
<dbReference type="FunFam" id="3.30.420.40:FF:000008">
    <property type="entry name" value="Glycerol kinase"/>
    <property type="match status" value="1"/>
</dbReference>
<comment type="pathway">
    <text evidence="1 11">Polyol metabolism; glycerol degradation via glycerol kinase pathway; sn-glycerol 3-phosphate from glycerol: step 1/1.</text>
</comment>
<dbReference type="Proteomes" id="UP000377798">
    <property type="component" value="Unassembled WGS sequence"/>
</dbReference>
<dbReference type="EC" id="2.7.1.30" evidence="11"/>
<evidence type="ECO:0000313" key="16">
    <source>
        <dbReference type="Proteomes" id="UP000377798"/>
    </source>
</evidence>
<dbReference type="PIRSF" id="PIRSF000538">
    <property type="entry name" value="GlpK"/>
    <property type="match status" value="1"/>
</dbReference>
<evidence type="ECO:0000259" key="13">
    <source>
        <dbReference type="Pfam" id="PF00370"/>
    </source>
</evidence>
<name>A0A8H2M6G8_9FIRM</name>
<keyword evidence="16" id="KW-1185">Reference proteome</keyword>
<evidence type="ECO:0000256" key="6">
    <source>
        <dbReference type="ARBA" id="ARBA00022798"/>
    </source>
</evidence>
<dbReference type="Gene3D" id="3.30.420.40">
    <property type="match status" value="2"/>
</dbReference>
<keyword evidence="7 11" id="KW-0067">ATP-binding</keyword>
<feature type="binding site" evidence="11">
    <location>
        <position position="243"/>
    </location>
    <ligand>
        <name>glycerol</name>
        <dbReference type="ChEBI" id="CHEBI:17754"/>
    </ligand>
</feature>
<evidence type="ECO:0000256" key="12">
    <source>
        <dbReference type="RuleBase" id="RU003733"/>
    </source>
</evidence>
<keyword evidence="4 11" id="KW-0547">Nucleotide-binding</keyword>
<feature type="binding site" evidence="11">
    <location>
        <position position="13"/>
    </location>
    <ligand>
        <name>ATP</name>
        <dbReference type="ChEBI" id="CHEBI:30616"/>
    </ligand>
</feature>
<dbReference type="InterPro" id="IPR005999">
    <property type="entry name" value="Glycerol_kin"/>
</dbReference>
<protein>
    <recommendedName>
        <fullName evidence="11">Glycerol kinase</fullName>
        <ecNumber evidence="11">2.7.1.30</ecNumber>
    </recommendedName>
    <alternativeName>
        <fullName evidence="11">ATP:glycerol 3-phosphotransferase</fullName>
    </alternativeName>
    <alternativeName>
        <fullName evidence="11">Glycerokinase</fullName>
        <shortName evidence="11">GK</shortName>
    </alternativeName>
</protein>
<feature type="binding site" evidence="11">
    <location>
        <position position="412"/>
    </location>
    <ligand>
        <name>ADP</name>
        <dbReference type="ChEBI" id="CHEBI:456216"/>
    </ligand>
</feature>
<feature type="domain" description="Carbohydrate kinase FGGY C-terminal" evidence="14">
    <location>
        <begin position="259"/>
        <end position="445"/>
    </location>
</feature>
<feature type="binding site" evidence="11">
    <location>
        <position position="408"/>
    </location>
    <ligand>
        <name>ADP</name>
        <dbReference type="ChEBI" id="CHEBI:456216"/>
    </ligand>
</feature>
<feature type="binding site" evidence="11">
    <location>
        <position position="264"/>
    </location>
    <ligand>
        <name>ADP</name>
        <dbReference type="ChEBI" id="CHEBI:456216"/>
    </ligand>
</feature>
<comment type="caution">
    <text evidence="15">The sequence shown here is derived from an EMBL/GenBank/DDBJ whole genome shotgun (WGS) entry which is preliminary data.</text>
</comment>
<feature type="binding site" evidence="11">
    <location>
        <position position="11"/>
    </location>
    <ligand>
        <name>ATP</name>
        <dbReference type="ChEBI" id="CHEBI:30616"/>
    </ligand>
</feature>
<evidence type="ECO:0000256" key="7">
    <source>
        <dbReference type="ARBA" id="ARBA00022840"/>
    </source>
</evidence>
<feature type="binding site" evidence="11">
    <location>
        <position position="11"/>
    </location>
    <ligand>
        <name>ADP</name>
        <dbReference type="ChEBI" id="CHEBI:456216"/>
    </ligand>
</feature>
<comment type="catalytic activity">
    <reaction evidence="8 11">
        <text>glycerol + ATP = sn-glycerol 3-phosphate + ADP + H(+)</text>
        <dbReference type="Rhea" id="RHEA:21644"/>
        <dbReference type="ChEBI" id="CHEBI:15378"/>
        <dbReference type="ChEBI" id="CHEBI:17754"/>
        <dbReference type="ChEBI" id="CHEBI:30616"/>
        <dbReference type="ChEBI" id="CHEBI:57597"/>
        <dbReference type="ChEBI" id="CHEBI:456216"/>
        <dbReference type="EC" id="2.7.1.30"/>
    </reaction>
</comment>
<dbReference type="GO" id="GO:0006072">
    <property type="term" value="P:glycerol-3-phosphate metabolic process"/>
    <property type="evidence" value="ECO:0007669"/>
    <property type="project" value="InterPro"/>
</dbReference>
<feature type="binding site" evidence="11">
    <location>
        <position position="242"/>
    </location>
    <ligand>
        <name>glycerol</name>
        <dbReference type="ChEBI" id="CHEBI:17754"/>
    </ligand>
</feature>
<gene>
    <name evidence="11 15" type="primary">glpK</name>
    <name evidence="15" type="ORF">NCTC13150_01932</name>
</gene>
<sequence>MAYFLALDAGTTSNRALIFKEDGQVVTMAQKEFPQYFPQPGWVEQNPIDIYSTMSGVAAEALAKASLAAEDLECIGITNQRETTILWDKKTGLPVHNAIVWQCRRTAPLADALKEAGYVDMILGKTGLVVDAYFSATKIKYLLDKIPGLRDRAKKGEIAFGTVDSYLMYQLSEGRIHKTDVSNACRTMLFNIHSKTWDQELLDLLDIPREILPEVCPSAGYFGSTSPSFLGHELPITGVLGDQQAALFGQSCLEAGEAKATYGTGAFVLMNTGPDPIISKNGLLTSIAWDIQGQTSYALEGSIFVAGSAVQWLRDQMGFMAYAEESEKMALSVQDSNGAIVVPAFTGLGAPYWNPYCQGSIFGLTRGVNKNHLVRATLEAIAYLTHDVVQAMQEDSGLKRKLLKVDGGASNNNFLMQTQADLLQIPVLRPKCTETTALGAFLMAGLGSGYFKGLDEIQKIWQKDREFLPALAPEERQVGLDRWHKAVNHCLNFNL</sequence>
<feature type="binding site" evidence="11">
    <location>
        <position position="264"/>
    </location>
    <ligand>
        <name>ATP</name>
        <dbReference type="ChEBI" id="CHEBI:30616"/>
    </ligand>
</feature>
<evidence type="ECO:0000256" key="9">
    <source>
        <dbReference type="ARBA" id="ARBA00054633"/>
    </source>
</evidence>
<reference evidence="15 16" key="1">
    <citation type="submission" date="2019-02" db="EMBL/GenBank/DDBJ databases">
        <authorList>
            <consortium name="Pathogen Informatics"/>
        </authorList>
    </citation>
    <scope>NUCLEOTIDE SEQUENCE [LARGE SCALE GENOMIC DNA]</scope>
    <source>
        <strain evidence="15 16">3012STDY7089603</strain>
    </source>
</reference>
<dbReference type="PROSITE" id="PS00445">
    <property type="entry name" value="FGGY_KINASES_2"/>
    <property type="match status" value="1"/>
</dbReference>
<evidence type="ECO:0000313" key="15">
    <source>
        <dbReference type="EMBL" id="VFB17344.1"/>
    </source>
</evidence>
<evidence type="ECO:0000256" key="3">
    <source>
        <dbReference type="ARBA" id="ARBA00022679"/>
    </source>
</evidence>
<feature type="binding site" evidence="11">
    <location>
        <position position="82"/>
    </location>
    <ligand>
        <name>sn-glycerol 3-phosphate</name>
        <dbReference type="ChEBI" id="CHEBI:57597"/>
    </ligand>
</feature>
<dbReference type="HAMAP" id="MF_00186">
    <property type="entry name" value="Glycerol_kin"/>
    <property type="match status" value="1"/>
</dbReference>
<dbReference type="NCBIfam" id="NF000756">
    <property type="entry name" value="PRK00047.1"/>
    <property type="match status" value="1"/>
</dbReference>
<evidence type="ECO:0000256" key="8">
    <source>
        <dbReference type="ARBA" id="ARBA00052101"/>
    </source>
</evidence>
<feature type="binding site" evidence="11">
    <location>
        <position position="307"/>
    </location>
    <ligand>
        <name>ADP</name>
        <dbReference type="ChEBI" id="CHEBI:456216"/>
    </ligand>
</feature>
<dbReference type="FunFam" id="3.30.420.40:FF:000007">
    <property type="entry name" value="Glycerol kinase"/>
    <property type="match status" value="1"/>
</dbReference>
<dbReference type="UniPathway" id="UPA00618">
    <property type="reaction ID" value="UER00672"/>
</dbReference>
<dbReference type="RefSeq" id="WP_072470075.1">
    <property type="nucleotide sequence ID" value="NZ_CAACYI010000001.1"/>
</dbReference>
<dbReference type="InterPro" id="IPR043129">
    <property type="entry name" value="ATPase_NBD"/>
</dbReference>
<dbReference type="GO" id="GO:0005829">
    <property type="term" value="C:cytosol"/>
    <property type="evidence" value="ECO:0007669"/>
    <property type="project" value="TreeGrafter"/>
</dbReference>
<dbReference type="PANTHER" id="PTHR10196">
    <property type="entry name" value="SUGAR KINASE"/>
    <property type="match status" value="1"/>
</dbReference>
<feature type="binding site" evidence="11">
    <location>
        <position position="408"/>
    </location>
    <ligand>
        <name>ATP</name>
        <dbReference type="ChEBI" id="CHEBI:30616"/>
    </ligand>
</feature>
<dbReference type="AlphaFoldDB" id="A0A8H2M6G8"/>
<dbReference type="InterPro" id="IPR018483">
    <property type="entry name" value="Carb_kinase_FGGY_CS"/>
</dbReference>
<evidence type="ECO:0000256" key="10">
    <source>
        <dbReference type="ARBA" id="ARBA00063665"/>
    </source>
</evidence>
<dbReference type="InterPro" id="IPR018484">
    <property type="entry name" value="FGGY_N"/>
</dbReference>
<dbReference type="GO" id="GO:0004370">
    <property type="term" value="F:glycerol kinase activity"/>
    <property type="evidence" value="ECO:0007669"/>
    <property type="project" value="UniProtKB-UniRule"/>
</dbReference>
<feature type="binding site" evidence="11">
    <location>
        <position position="82"/>
    </location>
    <ligand>
        <name>glycerol</name>
        <dbReference type="ChEBI" id="CHEBI:17754"/>
    </ligand>
</feature>
<feature type="binding site" evidence="11">
    <location>
        <position position="11"/>
    </location>
    <ligand>
        <name>sn-glycerol 3-phosphate</name>
        <dbReference type="ChEBI" id="CHEBI:57597"/>
    </ligand>
</feature>
<evidence type="ECO:0000259" key="14">
    <source>
        <dbReference type="Pfam" id="PF02782"/>
    </source>
</evidence>
<feature type="binding site" evidence="11">
    <location>
        <position position="311"/>
    </location>
    <ligand>
        <name>ATP</name>
        <dbReference type="ChEBI" id="CHEBI:30616"/>
    </ligand>
</feature>
<feature type="binding site" evidence="11">
    <location>
        <position position="133"/>
    </location>
    <ligand>
        <name>glycerol</name>
        <dbReference type="ChEBI" id="CHEBI:17754"/>
    </ligand>
</feature>
<dbReference type="EMBL" id="CAACYI010000001">
    <property type="protein sequence ID" value="VFB17344.1"/>
    <property type="molecule type" value="Genomic_DNA"/>
</dbReference>
<accession>A0A8H2M6G8</accession>
<dbReference type="Pfam" id="PF00370">
    <property type="entry name" value="FGGY_N"/>
    <property type="match status" value="1"/>
</dbReference>
<dbReference type="InterPro" id="IPR000577">
    <property type="entry name" value="Carb_kinase_FGGY"/>
</dbReference>
<evidence type="ECO:0000256" key="5">
    <source>
        <dbReference type="ARBA" id="ARBA00022777"/>
    </source>
</evidence>
<comment type="subunit">
    <text evidence="10 11">Homotetramer and homodimer (in equilibrium).</text>
</comment>
<keyword evidence="6 11" id="KW-0319">Glycerol metabolism</keyword>
<feature type="binding site" evidence="11">
    <location>
        <position position="307"/>
    </location>
    <ligand>
        <name>ATP</name>
        <dbReference type="ChEBI" id="CHEBI:30616"/>
    </ligand>
</feature>
<comment type="similarity">
    <text evidence="2 11 12">Belongs to the FGGY kinase family.</text>
</comment>
<evidence type="ECO:0000256" key="4">
    <source>
        <dbReference type="ARBA" id="ARBA00022741"/>
    </source>
</evidence>
<comment type="activity regulation">
    <text evidence="11">Activated by phosphorylation and inhibited by fructose 1,6-bisphosphate (FBP).</text>
</comment>
<proteinExistence type="inferred from homology"/>
<dbReference type="Pfam" id="PF02782">
    <property type="entry name" value="FGGY_C"/>
    <property type="match status" value="1"/>
</dbReference>
<evidence type="ECO:0000256" key="2">
    <source>
        <dbReference type="ARBA" id="ARBA00009156"/>
    </source>
</evidence>
<feature type="binding site" evidence="11">
    <location>
        <position position="81"/>
    </location>
    <ligand>
        <name>sn-glycerol 3-phosphate</name>
        <dbReference type="ChEBI" id="CHEBI:57597"/>
    </ligand>
</feature>
<keyword evidence="5 11" id="KW-0418">Kinase</keyword>
<keyword evidence="3 11" id="KW-0808">Transferase</keyword>
<comment type="function">
    <text evidence="9 11">Key enzyme in the regulation of glycerol uptake and metabolism. Catalyzes the phosphorylation of glycerol to yield sn-glycerol 3-phosphate.</text>
</comment>
<feature type="binding site" evidence="11">
    <location>
        <position position="133"/>
    </location>
    <ligand>
        <name>sn-glycerol 3-phosphate</name>
        <dbReference type="ChEBI" id="CHEBI:57597"/>
    </ligand>
</feature>
<feature type="binding site" evidence="11">
    <location>
        <position position="81"/>
    </location>
    <ligand>
        <name>glycerol</name>
        <dbReference type="ChEBI" id="CHEBI:17754"/>
    </ligand>
</feature>
<dbReference type="GO" id="GO:0005524">
    <property type="term" value="F:ATP binding"/>
    <property type="evidence" value="ECO:0007669"/>
    <property type="project" value="UniProtKB-UniRule"/>
</dbReference>
<feature type="domain" description="Carbohydrate kinase FGGY N-terminal" evidence="13">
    <location>
        <begin position="3"/>
        <end position="249"/>
    </location>
</feature>
<dbReference type="NCBIfam" id="TIGR01311">
    <property type="entry name" value="glycerol_kin"/>
    <property type="match status" value="1"/>
</dbReference>
<dbReference type="CDD" id="cd07786">
    <property type="entry name" value="FGGY_EcGK_like"/>
    <property type="match status" value="1"/>
</dbReference>
<feature type="binding site" evidence="11">
    <location>
        <position position="12"/>
    </location>
    <ligand>
        <name>ATP</name>
        <dbReference type="ChEBI" id="CHEBI:30616"/>
    </ligand>
</feature>
<evidence type="ECO:0000256" key="11">
    <source>
        <dbReference type="HAMAP-Rule" id="MF_00186"/>
    </source>
</evidence>
<dbReference type="GO" id="GO:0019563">
    <property type="term" value="P:glycerol catabolic process"/>
    <property type="evidence" value="ECO:0007669"/>
    <property type="project" value="UniProtKB-UniRule"/>
</dbReference>
<dbReference type="InterPro" id="IPR018485">
    <property type="entry name" value="FGGY_C"/>
</dbReference>
<feature type="binding site" evidence="11">
    <location>
        <position position="242"/>
    </location>
    <ligand>
        <name>sn-glycerol 3-phosphate</name>
        <dbReference type="ChEBI" id="CHEBI:57597"/>
    </ligand>
</feature>
<evidence type="ECO:0000256" key="1">
    <source>
        <dbReference type="ARBA" id="ARBA00005190"/>
    </source>
</evidence>